<keyword evidence="2" id="KW-1185">Reference proteome</keyword>
<evidence type="ECO:0000313" key="1">
    <source>
        <dbReference type="EMBL" id="MDP4574429.1"/>
    </source>
</evidence>
<proteinExistence type="predicted"/>
<comment type="caution">
    <text evidence="1">The sequence shown here is derived from an EMBL/GenBank/DDBJ whole genome shotgun (WGS) entry which is preliminary data.</text>
</comment>
<gene>
    <name evidence="1" type="ORF">Q9K02_04665</name>
</gene>
<dbReference type="Proteomes" id="UP001240639">
    <property type="component" value="Unassembled WGS sequence"/>
</dbReference>
<accession>A0ABT9HMP7</accession>
<dbReference type="EMBL" id="JAVAIM010000001">
    <property type="protein sequence ID" value="MDP4574429.1"/>
    <property type="molecule type" value="Genomic_DNA"/>
</dbReference>
<protein>
    <submittedName>
        <fullName evidence="1">Uncharacterized protein</fullName>
    </submittedName>
</protein>
<name>A0ABT9HMP7_9SPHN</name>
<organism evidence="1 2">
    <name type="scientific">Qipengyuania profundimaris</name>
    <dbReference type="NCBI Taxonomy" id="3067652"/>
    <lineage>
        <taxon>Bacteria</taxon>
        <taxon>Pseudomonadati</taxon>
        <taxon>Pseudomonadota</taxon>
        <taxon>Alphaproteobacteria</taxon>
        <taxon>Sphingomonadales</taxon>
        <taxon>Erythrobacteraceae</taxon>
        <taxon>Qipengyuania</taxon>
    </lineage>
</organism>
<dbReference type="RefSeq" id="WP_305931842.1">
    <property type="nucleotide sequence ID" value="NZ_JAVAIM010000001.1"/>
</dbReference>
<sequence>MDDVAPAMLFELAVREGELEAVIEPMVEAILERGEKIEGWPANGLDFNKLMREFENANGSAYYVEKSDTGLVISYPGESTDLLGEGYVRHRLLESQADGSLKTDLFQLFPDIWLEMVSGNISVGQAQCSAGVSFVDLRTARPISQWSDEEFGMAAMIYSLLQKFAEADICTTYNKDVDGMLINRAFDSSGRALPTLNEQADPGKIVSRDDVLAMIANEAASPPQGE</sequence>
<reference evidence="1 2" key="1">
    <citation type="submission" date="2023-08" db="EMBL/GenBank/DDBJ databases">
        <title>genomic of G39.</title>
        <authorList>
            <person name="Wang Y."/>
        </authorList>
    </citation>
    <scope>NUCLEOTIDE SEQUENCE [LARGE SCALE GENOMIC DNA]</scope>
    <source>
        <strain evidence="1 2">G39</strain>
    </source>
</reference>
<evidence type="ECO:0000313" key="2">
    <source>
        <dbReference type="Proteomes" id="UP001240639"/>
    </source>
</evidence>